<dbReference type="InterPro" id="IPR017853">
    <property type="entry name" value="GH"/>
</dbReference>
<sequence precursor="true">MCAGKNLLAFVVCCIVLPLTLTAQADCSFKWLDEKTLCVTDGVSEQVYLWDKGMLRLLRARSLSRTASDLFPAAPSDRSSDSDSPVATSWQISRSEATERRSAYTRIDLHAAFKEYELTRSLCIYDDCPGIEWRLSMKGKNSLFPVTSSADSDPVEHSERLQGDRPHYFFMPFSVPHFGVRVVSFREATDHHTNIVRSSSELPYRKPQYYRGSILLANRNGRSDEVHLAVKMAPLQEAQSAYAGFDFSTDFTGFKVHSPGFDFSDGCDTCRQEAYPLFSVMYAASEEEALDRYKKYELAVHKYLPHRDNTLTMNTWGDRNKDSRINESFILNELGAAAALGITHYQIDDGWQQGLSKNSAEKTNLLWDDWQASDWEVNSTRFPHGLKKVKEKADSLGISLGLWFSPSKNDRYAAWERDRNILLDLHRKHGISWIKIDGVEIGDRLSESRVHRMLSEAQKESANRLQFNMDVTAGKRGGFFYFHRFGNIFLENRYTDWGNYYPHLTLRNIWSLAKYVPVQRIQVEWLNKWRNANRYPPDDPLKPMEVPFDYLFAITMMGQPLAWMEATGLPAEAFEVSRLIRLWQSERGRMQKGIIRSVGEEPDGYSFPGFVSTSGHRIYVLLFREHTLLPEGRYDVSPAAIGGKRFVKLAGEGEVIHVNTHTVKVNYPKPFGFIWGYFE</sequence>
<dbReference type="Gene3D" id="3.20.20.70">
    <property type="entry name" value="Aldolase class I"/>
    <property type="match status" value="1"/>
</dbReference>
<reference evidence="3 4" key="1">
    <citation type="submission" date="2016-09" db="EMBL/GenBank/DDBJ databases">
        <authorList>
            <person name="Capua I."/>
            <person name="De Benedictis P."/>
            <person name="Joannis T."/>
            <person name="Lombin L.H."/>
            <person name="Cattoli G."/>
        </authorList>
    </citation>
    <scope>NUCLEOTIDE SEQUENCE [LARGE SCALE GENOMIC DNA]</scope>
    <source>
        <strain evidence="3 4">UB20</strain>
    </source>
</reference>
<dbReference type="RefSeq" id="WP_256122199.1">
    <property type="nucleotide sequence ID" value="NZ_FMMM01000048.1"/>
</dbReference>
<feature type="chain" id="PRO_5008922514" evidence="2">
    <location>
        <begin position="26"/>
        <end position="679"/>
    </location>
</feature>
<organism evidence="3 4">
    <name type="scientific">Tannerella forsythia</name>
    <name type="common">Bacteroides forsythus</name>
    <dbReference type="NCBI Taxonomy" id="28112"/>
    <lineage>
        <taxon>Bacteria</taxon>
        <taxon>Pseudomonadati</taxon>
        <taxon>Bacteroidota</taxon>
        <taxon>Bacteroidia</taxon>
        <taxon>Bacteroidales</taxon>
        <taxon>Tannerellaceae</taxon>
        <taxon>Tannerella</taxon>
    </lineage>
</organism>
<dbReference type="Pfam" id="PF02065">
    <property type="entry name" value="Melibiase"/>
    <property type="match status" value="1"/>
</dbReference>
<protein>
    <submittedName>
        <fullName evidence="3">Alpha-galactosidase</fullName>
        <ecNumber evidence="3">3.2.1.22</ecNumber>
    </submittedName>
</protein>
<keyword evidence="3" id="KW-0378">Hydrolase</keyword>
<name>A0A1D3ULD7_TANFO</name>
<gene>
    <name evidence="3" type="primary">rafA</name>
    <name evidence="3" type="ORF">TFUB20_01179</name>
</gene>
<dbReference type="SUPFAM" id="SSF51445">
    <property type="entry name" value="(Trans)glycosidases"/>
    <property type="match status" value="1"/>
</dbReference>
<feature type="compositionally biased region" description="Low complexity" evidence="1">
    <location>
        <begin position="72"/>
        <end position="87"/>
    </location>
</feature>
<evidence type="ECO:0000256" key="2">
    <source>
        <dbReference type="SAM" id="SignalP"/>
    </source>
</evidence>
<dbReference type="EMBL" id="FMMM01000048">
    <property type="protein sequence ID" value="SCQ20895.1"/>
    <property type="molecule type" value="Genomic_DNA"/>
</dbReference>
<dbReference type="AlphaFoldDB" id="A0A1D3ULD7"/>
<keyword evidence="2" id="KW-0732">Signal</keyword>
<proteinExistence type="predicted"/>
<evidence type="ECO:0000313" key="3">
    <source>
        <dbReference type="EMBL" id="SCQ20895.1"/>
    </source>
</evidence>
<accession>A0A1D3ULD7</accession>
<dbReference type="InterPro" id="IPR013785">
    <property type="entry name" value="Aldolase_TIM"/>
</dbReference>
<evidence type="ECO:0000256" key="1">
    <source>
        <dbReference type="SAM" id="MobiDB-lite"/>
    </source>
</evidence>
<dbReference type="EC" id="3.2.1.22" evidence="3"/>
<dbReference type="Proteomes" id="UP000182057">
    <property type="component" value="Unassembled WGS sequence"/>
</dbReference>
<feature type="signal peptide" evidence="2">
    <location>
        <begin position="1"/>
        <end position="25"/>
    </location>
</feature>
<feature type="region of interest" description="Disordered" evidence="1">
    <location>
        <begin position="72"/>
        <end position="93"/>
    </location>
</feature>
<keyword evidence="3" id="KW-0326">Glycosidase</keyword>
<dbReference type="GO" id="GO:0004557">
    <property type="term" value="F:alpha-galactosidase activity"/>
    <property type="evidence" value="ECO:0007669"/>
    <property type="project" value="UniProtKB-EC"/>
</dbReference>
<evidence type="ECO:0000313" key="4">
    <source>
        <dbReference type="Proteomes" id="UP000182057"/>
    </source>
</evidence>